<proteinExistence type="predicted"/>
<protein>
    <submittedName>
        <fullName evidence="2">Uncharacterized protein</fullName>
    </submittedName>
</protein>
<dbReference type="EMBL" id="JBCEZU010000111">
    <property type="protein sequence ID" value="KAK9529318.1"/>
    <property type="molecule type" value="Genomic_DNA"/>
</dbReference>
<accession>A0AAW1F3R4</accession>
<organism evidence="2 3">
    <name type="scientific">Zoarces viviparus</name>
    <name type="common">Viviparous eelpout</name>
    <name type="synonym">Blennius viviparus</name>
    <dbReference type="NCBI Taxonomy" id="48416"/>
    <lineage>
        <taxon>Eukaryota</taxon>
        <taxon>Metazoa</taxon>
        <taxon>Chordata</taxon>
        <taxon>Craniata</taxon>
        <taxon>Vertebrata</taxon>
        <taxon>Euteleostomi</taxon>
        <taxon>Actinopterygii</taxon>
        <taxon>Neopterygii</taxon>
        <taxon>Teleostei</taxon>
        <taxon>Neoteleostei</taxon>
        <taxon>Acanthomorphata</taxon>
        <taxon>Eupercaria</taxon>
        <taxon>Perciformes</taxon>
        <taxon>Cottioidei</taxon>
        <taxon>Zoarcales</taxon>
        <taxon>Zoarcidae</taxon>
        <taxon>Zoarcinae</taxon>
        <taxon>Zoarces</taxon>
    </lineage>
</organism>
<feature type="region of interest" description="Disordered" evidence="1">
    <location>
        <begin position="1"/>
        <end position="34"/>
    </location>
</feature>
<evidence type="ECO:0000313" key="2">
    <source>
        <dbReference type="EMBL" id="KAK9529318.1"/>
    </source>
</evidence>
<reference evidence="2 3" key="1">
    <citation type="journal article" date="2024" name="Genome Biol. Evol.">
        <title>Chromosome-level genome assembly of the viviparous eelpout Zoarces viviparus.</title>
        <authorList>
            <person name="Fuhrmann N."/>
            <person name="Brasseur M.V."/>
            <person name="Bakowski C.E."/>
            <person name="Podsiadlowski L."/>
            <person name="Prost S."/>
            <person name="Krehenwinkel H."/>
            <person name="Mayer C."/>
        </authorList>
    </citation>
    <scope>NUCLEOTIDE SEQUENCE [LARGE SCALE GENOMIC DNA]</scope>
    <source>
        <strain evidence="2">NO-MEL_2022_Ind0_liver</strain>
    </source>
</reference>
<feature type="compositionally biased region" description="Basic and acidic residues" evidence="1">
    <location>
        <begin position="12"/>
        <end position="30"/>
    </location>
</feature>
<evidence type="ECO:0000313" key="3">
    <source>
        <dbReference type="Proteomes" id="UP001488805"/>
    </source>
</evidence>
<sequence length="78" mass="9103">MQGLGASGRLQMKGEKERGKMVMKRREETRGPCGDSDAYRDLFFAVRPRWPPRPQLPVEKMCQRMLWVSHGKRPCLSR</sequence>
<evidence type="ECO:0000256" key="1">
    <source>
        <dbReference type="SAM" id="MobiDB-lite"/>
    </source>
</evidence>
<comment type="caution">
    <text evidence="2">The sequence shown here is derived from an EMBL/GenBank/DDBJ whole genome shotgun (WGS) entry which is preliminary data.</text>
</comment>
<dbReference type="Proteomes" id="UP001488805">
    <property type="component" value="Unassembled WGS sequence"/>
</dbReference>
<gene>
    <name evidence="2" type="ORF">VZT92_013421</name>
</gene>
<dbReference type="AlphaFoldDB" id="A0AAW1F3R4"/>
<name>A0AAW1F3R4_ZOAVI</name>
<keyword evidence="3" id="KW-1185">Reference proteome</keyword>